<dbReference type="EC" id="2.7.8.12" evidence="1"/>
<dbReference type="PANTHER" id="PTHR37316:SF3">
    <property type="entry name" value="TEICHOIC ACID GLYCEROL-PHOSPHATE TRANSFERASE"/>
    <property type="match status" value="1"/>
</dbReference>
<dbReference type="GO" id="GO:0016020">
    <property type="term" value="C:membrane"/>
    <property type="evidence" value="ECO:0007669"/>
    <property type="project" value="InterPro"/>
</dbReference>
<keyword evidence="1" id="KW-0808">Transferase</keyword>
<dbReference type="Pfam" id="PF04464">
    <property type="entry name" value="Glyphos_transf"/>
    <property type="match status" value="1"/>
</dbReference>
<dbReference type="GO" id="GO:0047355">
    <property type="term" value="F:CDP-glycerol glycerophosphotransferase activity"/>
    <property type="evidence" value="ECO:0007669"/>
    <property type="project" value="UniProtKB-EC"/>
</dbReference>
<evidence type="ECO:0000313" key="1">
    <source>
        <dbReference type="EMBL" id="SFV50366.1"/>
    </source>
</evidence>
<protein>
    <submittedName>
        <fullName evidence="1">CDP-glycerol:poly(Glycerophosphate) glycerophosphotransferase</fullName>
        <ecNumber evidence="1">2.7.8.12</ecNumber>
    </submittedName>
</protein>
<dbReference type="SUPFAM" id="SSF53756">
    <property type="entry name" value="UDP-Glycosyltransferase/glycogen phosphorylase"/>
    <property type="match status" value="1"/>
</dbReference>
<reference evidence="1" key="1">
    <citation type="submission" date="2016-10" db="EMBL/GenBank/DDBJ databases">
        <authorList>
            <person name="de Groot N.N."/>
        </authorList>
    </citation>
    <scope>NUCLEOTIDE SEQUENCE</scope>
</reference>
<accession>A0A1W1B9Z0</accession>
<name>A0A1W1B9Z0_9ZZZZ</name>
<dbReference type="PANTHER" id="PTHR37316">
    <property type="entry name" value="TEICHOIC ACID GLYCEROL-PHOSPHATE PRIMASE"/>
    <property type="match status" value="1"/>
</dbReference>
<dbReference type="AlphaFoldDB" id="A0A1W1B9Z0"/>
<dbReference type="InterPro" id="IPR043148">
    <property type="entry name" value="TagF_C"/>
</dbReference>
<dbReference type="EMBL" id="FPHC01000010">
    <property type="protein sequence ID" value="SFV50366.1"/>
    <property type="molecule type" value="Genomic_DNA"/>
</dbReference>
<organism evidence="1">
    <name type="scientific">hydrothermal vent metagenome</name>
    <dbReference type="NCBI Taxonomy" id="652676"/>
    <lineage>
        <taxon>unclassified sequences</taxon>
        <taxon>metagenomes</taxon>
        <taxon>ecological metagenomes</taxon>
    </lineage>
</organism>
<dbReference type="InterPro" id="IPR051612">
    <property type="entry name" value="Teichoic_Acid_Biosynth"/>
</dbReference>
<dbReference type="InterPro" id="IPR007554">
    <property type="entry name" value="Glycerophosphate_synth"/>
</dbReference>
<gene>
    <name evidence="1" type="ORF">MNB_SV-6-1717</name>
</gene>
<sequence>MRNKYRWLFKVIAPYQLIKPDILLVSSPYEKECFRSAFDVDDSIFLELFPPRLNELMSQISNSNDGCSTLLYAPTWRDDHSFSIEEAIDIDTLDKFLGANRLHMYCKPHPSDKSDYGRLIQAENITLSSKDDDIYILLARSDILITDYSSMLFEALYLNKEVILFCPDYESYQSNSRTFYRDPCVEMGLASVEDTESLIKTISATLQNNSSSALSKSMKPYSISSNPIEEIYKKINSNV</sequence>
<proteinExistence type="predicted"/>
<dbReference type="Gene3D" id="3.40.50.12580">
    <property type="match status" value="1"/>
</dbReference>